<keyword evidence="2 3" id="KW-0040">ANK repeat</keyword>
<dbReference type="AlphaFoldDB" id="A0A6H5IU74"/>
<dbReference type="Proteomes" id="UP000479190">
    <property type="component" value="Unassembled WGS sequence"/>
</dbReference>
<keyword evidence="1" id="KW-0677">Repeat</keyword>
<name>A0A6H5IU74_9HYME</name>
<feature type="repeat" description="ANK" evidence="3">
    <location>
        <begin position="41"/>
        <end position="73"/>
    </location>
</feature>
<dbReference type="Pfam" id="PF00023">
    <property type="entry name" value="Ank"/>
    <property type="match status" value="2"/>
</dbReference>
<dbReference type="PROSITE" id="PS50297">
    <property type="entry name" value="ANK_REP_REGION"/>
    <property type="match status" value="6"/>
</dbReference>
<dbReference type="PRINTS" id="PR01415">
    <property type="entry name" value="ANKYRIN"/>
</dbReference>
<dbReference type="Pfam" id="PF12796">
    <property type="entry name" value="Ank_2"/>
    <property type="match status" value="3"/>
</dbReference>
<dbReference type="PROSITE" id="PS50088">
    <property type="entry name" value="ANK_REPEAT"/>
    <property type="match status" value="6"/>
</dbReference>
<evidence type="ECO:0000256" key="2">
    <source>
        <dbReference type="ARBA" id="ARBA00023043"/>
    </source>
</evidence>
<dbReference type="InterPro" id="IPR002110">
    <property type="entry name" value="Ankyrin_rpt"/>
</dbReference>
<reference evidence="4 5" key="1">
    <citation type="submission" date="2020-02" db="EMBL/GenBank/DDBJ databases">
        <authorList>
            <person name="Ferguson B K."/>
        </authorList>
    </citation>
    <scope>NUCLEOTIDE SEQUENCE [LARGE SCALE GENOMIC DNA]</scope>
</reference>
<accession>A0A6H5IU74</accession>
<dbReference type="EMBL" id="CADCXV010001091">
    <property type="protein sequence ID" value="CAB0041115.1"/>
    <property type="molecule type" value="Genomic_DNA"/>
</dbReference>
<dbReference type="OrthoDB" id="6593077at2759"/>
<dbReference type="SUPFAM" id="SSF48403">
    <property type="entry name" value="Ankyrin repeat"/>
    <property type="match status" value="2"/>
</dbReference>
<dbReference type="Gene3D" id="1.25.40.20">
    <property type="entry name" value="Ankyrin repeat-containing domain"/>
    <property type="match status" value="6"/>
</dbReference>
<feature type="repeat" description="ANK" evidence="3">
    <location>
        <begin position="444"/>
        <end position="476"/>
    </location>
</feature>
<dbReference type="PANTHER" id="PTHR24123:SF33">
    <property type="entry name" value="PROTEIN HOS4"/>
    <property type="match status" value="1"/>
</dbReference>
<keyword evidence="5" id="KW-1185">Reference proteome</keyword>
<organism evidence="4 5">
    <name type="scientific">Trichogramma brassicae</name>
    <dbReference type="NCBI Taxonomy" id="86971"/>
    <lineage>
        <taxon>Eukaryota</taxon>
        <taxon>Metazoa</taxon>
        <taxon>Ecdysozoa</taxon>
        <taxon>Arthropoda</taxon>
        <taxon>Hexapoda</taxon>
        <taxon>Insecta</taxon>
        <taxon>Pterygota</taxon>
        <taxon>Neoptera</taxon>
        <taxon>Endopterygota</taxon>
        <taxon>Hymenoptera</taxon>
        <taxon>Apocrita</taxon>
        <taxon>Proctotrupomorpha</taxon>
        <taxon>Chalcidoidea</taxon>
        <taxon>Trichogrammatidae</taxon>
        <taxon>Trichogramma</taxon>
    </lineage>
</organism>
<feature type="repeat" description="ANK" evidence="3">
    <location>
        <begin position="117"/>
        <end position="149"/>
    </location>
</feature>
<dbReference type="InterPro" id="IPR051165">
    <property type="entry name" value="Multifunctional_ANK_Repeat"/>
</dbReference>
<evidence type="ECO:0000256" key="1">
    <source>
        <dbReference type="ARBA" id="ARBA00022737"/>
    </source>
</evidence>
<protein>
    <submittedName>
        <fullName evidence="4">Uncharacterized protein</fullName>
    </submittedName>
</protein>
<dbReference type="SMART" id="SM00248">
    <property type="entry name" value="ANK"/>
    <property type="match status" value="13"/>
</dbReference>
<evidence type="ECO:0000313" key="5">
    <source>
        <dbReference type="Proteomes" id="UP000479190"/>
    </source>
</evidence>
<dbReference type="PANTHER" id="PTHR24123">
    <property type="entry name" value="ANKYRIN REPEAT-CONTAINING"/>
    <property type="match status" value="1"/>
</dbReference>
<evidence type="ECO:0000256" key="3">
    <source>
        <dbReference type="PROSITE-ProRule" id="PRU00023"/>
    </source>
</evidence>
<sequence>MKTCKINTRYKRYGYEAIVAKFLELGQDPNCFSQETRDARYSETPLNLSLINNHQRVAELLLRSGADPNLCSQNGDVPLHIICESFDDSDDDEFVETFFAINDQLDNEVQVNAQNVQGDTPLLLALQTGNKKAVELLLQRDADPNVANASGFTPVYFIGTIDLAQTFFKINDERNRTVEVNVRNKWSNTPLHLYLAQTIVHKKAVCAGNHETVHVGARDNEEPDLHLNLAKMGDSRKAAELLLRRGADPNFINDQGDTCLHIICSNDDDDDDDIANMLFAICDEKHQIVEVDARDKEGRTPLHAAIFNSNINMVEVLLKRGANPNSADKSGYTPLHFVCLREYDDVDLAKRFFEIGEKFNKPLEVDAQNNEGWTPLHAAIFKGNANLVELLLRKNADPNSLNKNGETALHKICEANLDDLTVEMLFEICDEKKQSMQVDALDKMGKTPLHVAIKNGKIKLVEILMRRGANPNLADKNGFTPLHIVCQSKYDDVDLLKMLFEAADKFNKPLQPTLKGSTPLHLISAGKMDYVDLLKAFFEISDEQTRPPVKVDARDNEGKTPLHYAISHRHKKVFELLLRRNADANVFDNYGSTALHTICMSTTITAGRRCCLKSARNEWTGADRCSGHVRLYTTASRAGQRRAQAGGRIAFEKGSRYKI</sequence>
<evidence type="ECO:0000313" key="4">
    <source>
        <dbReference type="EMBL" id="CAB0041115.1"/>
    </source>
</evidence>
<dbReference type="InterPro" id="IPR036770">
    <property type="entry name" value="Ankyrin_rpt-contain_sf"/>
</dbReference>
<feature type="repeat" description="ANK" evidence="3">
    <location>
        <begin position="297"/>
        <end position="329"/>
    </location>
</feature>
<gene>
    <name evidence="4" type="ORF">TBRA_LOCUS12796</name>
</gene>
<proteinExistence type="predicted"/>
<feature type="repeat" description="ANK" evidence="3">
    <location>
        <begin position="557"/>
        <end position="589"/>
    </location>
</feature>
<feature type="repeat" description="ANK" evidence="3">
    <location>
        <begin position="371"/>
        <end position="403"/>
    </location>
</feature>